<dbReference type="InterPro" id="IPR000719">
    <property type="entry name" value="Prot_kinase_dom"/>
</dbReference>
<reference evidence="8 9" key="1">
    <citation type="submission" date="2012-08" db="EMBL/GenBank/DDBJ databases">
        <title>Oryza genome evolution.</title>
        <authorList>
            <person name="Wing R.A."/>
        </authorList>
    </citation>
    <scope>NUCLEOTIDE SEQUENCE</scope>
</reference>
<dbReference type="InterPro" id="IPR008271">
    <property type="entry name" value="Ser/Thr_kinase_AS"/>
</dbReference>
<dbReference type="Pfam" id="PF19584">
    <property type="entry name" value="MCAfunc"/>
    <property type="match status" value="1"/>
</dbReference>
<dbReference type="GO" id="GO:0005524">
    <property type="term" value="F:ATP binding"/>
    <property type="evidence" value="ECO:0007669"/>
    <property type="project" value="UniProtKB-UniRule"/>
</dbReference>
<proteinExistence type="predicted"/>
<sequence length="524" mass="59474">MVFWSSLGQAANIAQLSGLDAFGLTTMIMQAVHKVRRNRRACNQLSQRVQMIADLLQSMQSSEMMQRPETRKPINGLEETLRRAYILITSCQNSSSMYLFFMGEKVTNQFSEVQNNVDFYLQLFPVLSHIDTTRLLVRVLNGVHPPQQENAARLMKSPTSHSNPDSRTEMSGALERVQAVTEPFEVMVRRITGFTKFSFSQLANATNNFAYENRIGLGGFSTVYKGLLHDGRQVAIKKRFKVPAKLDFQDLDFHNEIQSIMKLQHTNIIKLLGCCFHGREKLLVYEYMLNGSLESFIFGSRTRAMVDWPVRYKIIEGIAQGVVYLHKQCGLHIIHRDLKPSNILLDSDMNPKISDFGLSKILNPGVDELFEENVFGTPGFIAPEYREKGIFSAKSDVYSFGALLLQIISGKRFCPISSGPRDYGPLNTWVWDMWTDGRLVEFIDPLLCNEPQIAEIMRCIQIALLCIEENQVDRPTMWDVVLMLSCENVTLPVPRQPAYYKKDAIGTDQSQTADIAMVPQPESS</sequence>
<evidence type="ECO:0000313" key="9">
    <source>
        <dbReference type="Proteomes" id="UP000032180"/>
    </source>
</evidence>
<dbReference type="Gene3D" id="3.30.200.20">
    <property type="entry name" value="Phosphorylase Kinase, domain 1"/>
    <property type="match status" value="1"/>
</dbReference>
<feature type="domain" description="Protein kinase" evidence="7">
    <location>
        <begin position="209"/>
        <end position="491"/>
    </location>
</feature>
<dbReference type="Gene3D" id="1.20.930.20">
    <property type="entry name" value="Adaptor protein Cbl, N-terminal domain"/>
    <property type="match status" value="1"/>
</dbReference>
<keyword evidence="3" id="KW-0418">Kinase</keyword>
<dbReference type="eggNOG" id="ENOG502R50I">
    <property type="taxonomic scope" value="Eukaryota"/>
</dbReference>
<dbReference type="InterPro" id="IPR036537">
    <property type="entry name" value="Adaptor_Cbl_N_dom_sf"/>
</dbReference>
<dbReference type="HOGENOM" id="CLU_000288_158_1_1"/>
<dbReference type="GO" id="GO:0004672">
    <property type="term" value="F:protein kinase activity"/>
    <property type="evidence" value="ECO:0007669"/>
    <property type="project" value="InterPro"/>
</dbReference>
<evidence type="ECO:0000256" key="1">
    <source>
        <dbReference type="ARBA" id="ARBA00022679"/>
    </source>
</evidence>
<dbReference type="InterPro" id="IPR017441">
    <property type="entry name" value="Protein_kinase_ATP_BS"/>
</dbReference>
<name>A0A0D9XV75_9ORYZ</name>
<dbReference type="Proteomes" id="UP000032180">
    <property type="component" value="Chromosome 11"/>
</dbReference>
<dbReference type="GO" id="GO:0007166">
    <property type="term" value="P:cell surface receptor signaling pathway"/>
    <property type="evidence" value="ECO:0007669"/>
    <property type="project" value="InterPro"/>
</dbReference>
<feature type="region of interest" description="Disordered" evidence="6">
    <location>
        <begin position="148"/>
        <end position="168"/>
    </location>
</feature>
<dbReference type="Gene3D" id="1.10.510.10">
    <property type="entry name" value="Transferase(Phosphotransferase) domain 1"/>
    <property type="match status" value="1"/>
</dbReference>
<dbReference type="PANTHER" id="PTHR27006">
    <property type="entry name" value="PROMASTIGOTE SURFACE ANTIGEN PROTEIN PSA"/>
    <property type="match status" value="1"/>
</dbReference>
<evidence type="ECO:0000256" key="6">
    <source>
        <dbReference type="SAM" id="MobiDB-lite"/>
    </source>
</evidence>
<dbReference type="AlphaFoldDB" id="A0A0D9XV75"/>
<evidence type="ECO:0000256" key="3">
    <source>
        <dbReference type="ARBA" id="ARBA00022777"/>
    </source>
</evidence>
<evidence type="ECO:0000256" key="4">
    <source>
        <dbReference type="ARBA" id="ARBA00022840"/>
    </source>
</evidence>
<accession>A0A0D9XV75</accession>
<dbReference type="InterPro" id="IPR045766">
    <property type="entry name" value="MCAfunc"/>
</dbReference>
<dbReference type="PROSITE" id="PS50011">
    <property type="entry name" value="PROTEIN_KINASE_DOM"/>
    <property type="match status" value="1"/>
</dbReference>
<dbReference type="STRING" id="77586.A0A0D9XV75"/>
<dbReference type="InterPro" id="IPR059179">
    <property type="entry name" value="MLKL-like_MCAfunc"/>
</dbReference>
<dbReference type="FunFam" id="1.10.510.10:FF:000384">
    <property type="entry name" value="G-type lectin S-receptor-like serine/threonine-protein kinase"/>
    <property type="match status" value="1"/>
</dbReference>
<dbReference type="InterPro" id="IPR011009">
    <property type="entry name" value="Kinase-like_dom_sf"/>
</dbReference>
<evidence type="ECO:0000256" key="2">
    <source>
        <dbReference type="ARBA" id="ARBA00022741"/>
    </source>
</evidence>
<keyword evidence="1" id="KW-0808">Transferase</keyword>
<dbReference type="CDD" id="cd14066">
    <property type="entry name" value="STKc_IRAK"/>
    <property type="match status" value="1"/>
</dbReference>
<dbReference type="PANTHER" id="PTHR27006:SF614">
    <property type="entry name" value="PROTEIN KINASE DOMAIN-CONTAINING PROTEIN"/>
    <property type="match status" value="1"/>
</dbReference>
<dbReference type="CDD" id="cd21037">
    <property type="entry name" value="MLKL_NTD"/>
    <property type="match status" value="1"/>
</dbReference>
<dbReference type="SMART" id="SM00220">
    <property type="entry name" value="S_TKc"/>
    <property type="match status" value="1"/>
</dbReference>
<evidence type="ECO:0000259" key="7">
    <source>
        <dbReference type="PROSITE" id="PS50011"/>
    </source>
</evidence>
<evidence type="ECO:0000313" key="8">
    <source>
        <dbReference type="EnsemblPlants" id="LPERR11G18930.1"/>
    </source>
</evidence>
<feature type="binding site" evidence="5">
    <location>
        <position position="245"/>
    </location>
    <ligand>
        <name>ATP</name>
        <dbReference type="ChEBI" id="CHEBI:30616"/>
    </ligand>
</feature>
<evidence type="ECO:0000256" key="5">
    <source>
        <dbReference type="PROSITE-ProRule" id="PRU10141"/>
    </source>
</evidence>
<dbReference type="PROSITE" id="PS00108">
    <property type="entry name" value="PROTEIN_KINASE_ST"/>
    <property type="match status" value="1"/>
</dbReference>
<reference evidence="9" key="2">
    <citation type="submission" date="2013-12" db="EMBL/GenBank/DDBJ databases">
        <authorList>
            <person name="Yu Y."/>
            <person name="Lee S."/>
            <person name="de Baynast K."/>
            <person name="Wissotski M."/>
            <person name="Liu L."/>
            <person name="Talag J."/>
            <person name="Goicoechea J."/>
            <person name="Angelova A."/>
            <person name="Jetty R."/>
            <person name="Kudrna D."/>
            <person name="Golser W."/>
            <person name="Rivera L."/>
            <person name="Zhang J."/>
            <person name="Wing R."/>
        </authorList>
    </citation>
    <scope>NUCLEOTIDE SEQUENCE</scope>
</reference>
<keyword evidence="9" id="KW-1185">Reference proteome</keyword>
<keyword evidence="2 5" id="KW-0547">Nucleotide-binding</keyword>
<keyword evidence="4 5" id="KW-0067">ATP-binding</keyword>
<dbReference type="SUPFAM" id="SSF56112">
    <property type="entry name" value="Protein kinase-like (PK-like)"/>
    <property type="match status" value="1"/>
</dbReference>
<dbReference type="EnsemblPlants" id="LPERR11G18930.1">
    <property type="protein sequence ID" value="LPERR11G18930.1"/>
    <property type="gene ID" value="LPERR11G18930"/>
</dbReference>
<dbReference type="Pfam" id="PF00069">
    <property type="entry name" value="Pkinase"/>
    <property type="match status" value="1"/>
</dbReference>
<organism evidence="8 9">
    <name type="scientific">Leersia perrieri</name>
    <dbReference type="NCBI Taxonomy" id="77586"/>
    <lineage>
        <taxon>Eukaryota</taxon>
        <taxon>Viridiplantae</taxon>
        <taxon>Streptophyta</taxon>
        <taxon>Embryophyta</taxon>
        <taxon>Tracheophyta</taxon>
        <taxon>Spermatophyta</taxon>
        <taxon>Magnoliopsida</taxon>
        <taxon>Liliopsida</taxon>
        <taxon>Poales</taxon>
        <taxon>Poaceae</taxon>
        <taxon>BOP clade</taxon>
        <taxon>Oryzoideae</taxon>
        <taxon>Oryzeae</taxon>
        <taxon>Oryzinae</taxon>
        <taxon>Leersia</taxon>
    </lineage>
</organism>
<dbReference type="Gramene" id="LPERR11G18930.1">
    <property type="protein sequence ID" value="LPERR11G18930.1"/>
    <property type="gene ID" value="LPERR11G18930"/>
</dbReference>
<dbReference type="PROSITE" id="PS00107">
    <property type="entry name" value="PROTEIN_KINASE_ATP"/>
    <property type="match status" value="1"/>
</dbReference>
<protein>
    <recommendedName>
        <fullName evidence="7">Protein kinase domain-containing protein</fullName>
    </recommendedName>
</protein>
<reference evidence="8" key="3">
    <citation type="submission" date="2015-04" db="UniProtKB">
        <authorList>
            <consortium name="EnsemblPlants"/>
        </authorList>
    </citation>
    <scope>IDENTIFICATION</scope>
</reference>